<dbReference type="KEGG" id="pma:Pro_1659"/>
<dbReference type="Pfam" id="PF09366">
    <property type="entry name" value="DUF1997"/>
    <property type="match status" value="1"/>
</dbReference>
<dbReference type="PANTHER" id="PTHR34133">
    <property type="entry name" value="OS07G0633000 PROTEIN"/>
    <property type="match status" value="1"/>
</dbReference>
<dbReference type="STRING" id="167539.Pro_1659"/>
<dbReference type="EMBL" id="AE017126">
    <property type="protein sequence ID" value="AAQ00703.1"/>
    <property type="molecule type" value="Genomic_DNA"/>
</dbReference>
<proteinExistence type="predicted"/>
<dbReference type="eggNOG" id="ENOG50338M4">
    <property type="taxonomic scope" value="Bacteria"/>
</dbReference>
<protein>
    <recommendedName>
        <fullName evidence="3">Nucleoside-diphosphate-sugar pyrophosphorylase involved in lipopolysaccharide biosynthesis/translation initiation factor 2B</fullName>
    </recommendedName>
</protein>
<name>Q7VA10_PROMA</name>
<keyword evidence="2" id="KW-1185">Reference proteome</keyword>
<evidence type="ECO:0008006" key="3">
    <source>
        <dbReference type="Google" id="ProtNLM"/>
    </source>
</evidence>
<evidence type="ECO:0000313" key="2">
    <source>
        <dbReference type="Proteomes" id="UP000001420"/>
    </source>
</evidence>
<dbReference type="PANTHER" id="PTHR34133:SF8">
    <property type="entry name" value="OS07G0633000 PROTEIN"/>
    <property type="match status" value="1"/>
</dbReference>
<sequence>MSRQLPIMSLAFNARQKIDLPVKTHIQRLPDYLLQQERVVGAMLDPKKLVSLGKGNFRYTVTSFKVFQLEVNPVVSIAVVNSEGRKLHMHATDSELDGLGIVDDFELMLDATLIATDTGLVGEAFLGVSVSQPPLLRLIPPKILESTGHSILNGILLGIKARVGQQLIQDFSSWCSEE</sequence>
<reference evidence="1 2" key="1">
    <citation type="journal article" date="2003" name="Proc. Natl. Acad. Sci. U.S.A.">
        <title>Genome sequence of the cyanobacterium Prochlorococcus marinus SS120, a nearly minimal oxyphototrophic genome.</title>
        <authorList>
            <person name="Dufresne A."/>
            <person name="Salanoubat M."/>
            <person name="Partensky F."/>
            <person name="Artiguenave F."/>
            <person name="Axmann I.M."/>
            <person name="Barbe V."/>
            <person name="Duprat S."/>
            <person name="Galperin M.Y."/>
            <person name="Koonin E.V."/>
            <person name="Le Gall F."/>
            <person name="Makarova K.S."/>
            <person name="Ostrowski M."/>
            <person name="Oztas S."/>
            <person name="Robert C."/>
            <person name="Rogozin I.B."/>
            <person name="Scanlan D.J."/>
            <person name="Tandeau de Marsac N."/>
            <person name="Weissenbach J."/>
            <person name="Wincker P."/>
            <person name="Wolf Y.I."/>
            <person name="Hess W.R."/>
        </authorList>
    </citation>
    <scope>NUCLEOTIDE SEQUENCE [LARGE SCALE GENOMIC DNA]</scope>
    <source>
        <strain evidence="2">SARG / CCMP1375 / SS120</strain>
    </source>
</reference>
<dbReference type="HOGENOM" id="CLU_120364_0_0_3"/>
<dbReference type="PATRIC" id="fig|167539.5.peg.1752"/>
<dbReference type="AlphaFoldDB" id="Q7VA10"/>
<gene>
    <name evidence="1" type="ordered locus">Pro_1659</name>
</gene>
<dbReference type="OrthoDB" id="510717at2"/>
<accession>Q7VA10</accession>
<dbReference type="Proteomes" id="UP000001420">
    <property type="component" value="Chromosome"/>
</dbReference>
<dbReference type="InterPro" id="IPR018971">
    <property type="entry name" value="DUF1997"/>
</dbReference>
<dbReference type="EnsemblBacteria" id="AAQ00703">
    <property type="protein sequence ID" value="AAQ00703"/>
    <property type="gene ID" value="Pro_1659"/>
</dbReference>
<organism evidence="1 2">
    <name type="scientific">Prochlorococcus marinus (strain SARG / CCMP1375 / SS120)</name>
    <dbReference type="NCBI Taxonomy" id="167539"/>
    <lineage>
        <taxon>Bacteria</taxon>
        <taxon>Bacillati</taxon>
        <taxon>Cyanobacteriota</taxon>
        <taxon>Cyanophyceae</taxon>
        <taxon>Synechococcales</taxon>
        <taxon>Prochlorococcaceae</taxon>
        <taxon>Prochlorococcus</taxon>
    </lineage>
</organism>
<evidence type="ECO:0000313" key="1">
    <source>
        <dbReference type="EMBL" id="AAQ00703.1"/>
    </source>
</evidence>